<proteinExistence type="inferred from homology"/>
<feature type="region of interest" description="Disordered" evidence="7">
    <location>
        <begin position="583"/>
        <end position="618"/>
    </location>
</feature>
<feature type="region of interest" description="Disordered" evidence="7">
    <location>
        <begin position="1702"/>
        <end position="1729"/>
    </location>
</feature>
<dbReference type="GO" id="GO:1990130">
    <property type="term" value="C:GATOR1 complex"/>
    <property type="evidence" value="ECO:0007669"/>
    <property type="project" value="TreeGrafter"/>
</dbReference>
<dbReference type="InterPro" id="IPR000591">
    <property type="entry name" value="DEP_dom"/>
</dbReference>
<accession>A0AAD6J4J5</accession>
<evidence type="ECO:0000256" key="6">
    <source>
        <dbReference type="ARBA" id="ARBA00023136"/>
    </source>
</evidence>
<feature type="region of interest" description="Disordered" evidence="7">
    <location>
        <begin position="69"/>
        <end position="92"/>
    </location>
</feature>
<comment type="caution">
    <text evidence="9">The sequence shown here is derived from an EMBL/GenBank/DDBJ whole genome shotgun (WGS) entry which is preliminary data.</text>
</comment>
<feature type="region of interest" description="Disordered" evidence="7">
    <location>
        <begin position="662"/>
        <end position="690"/>
    </location>
</feature>
<feature type="compositionally biased region" description="Low complexity" evidence="7">
    <location>
        <begin position="1858"/>
        <end position="1875"/>
    </location>
</feature>
<evidence type="ECO:0000256" key="1">
    <source>
        <dbReference type="ARBA" id="ARBA00004148"/>
    </source>
</evidence>
<dbReference type="PANTHER" id="PTHR13179:SF8">
    <property type="entry name" value="GATOR COMPLEX PROTEIN DEPDC5"/>
    <property type="match status" value="1"/>
</dbReference>
<evidence type="ECO:0000313" key="10">
    <source>
        <dbReference type="Proteomes" id="UP001221413"/>
    </source>
</evidence>
<dbReference type="InterPro" id="IPR036390">
    <property type="entry name" value="WH_DNA-bd_sf"/>
</dbReference>
<dbReference type="Pfam" id="PF24438">
    <property type="entry name" value="IML1_N_fung"/>
    <property type="match status" value="1"/>
</dbReference>
<comment type="similarity">
    <text evidence="2">Belongs to the IML1 family.</text>
</comment>
<evidence type="ECO:0000256" key="7">
    <source>
        <dbReference type="SAM" id="MobiDB-lite"/>
    </source>
</evidence>
<dbReference type="PANTHER" id="PTHR13179">
    <property type="entry name" value="DEP DOMAIN CONTAINING PROTEIN 5"/>
    <property type="match status" value="1"/>
</dbReference>
<feature type="compositionally biased region" description="Gly residues" evidence="7">
    <location>
        <begin position="1717"/>
        <end position="1729"/>
    </location>
</feature>
<dbReference type="Gene3D" id="1.10.10.10">
    <property type="entry name" value="Winged helix-like DNA-binding domain superfamily/Winged helix DNA-binding domain"/>
    <property type="match status" value="1"/>
</dbReference>
<dbReference type="SUPFAM" id="SSF46785">
    <property type="entry name" value="Winged helix' DNA-binding domain"/>
    <property type="match status" value="1"/>
</dbReference>
<dbReference type="Proteomes" id="UP001221413">
    <property type="component" value="Unassembled WGS sequence"/>
</dbReference>
<dbReference type="CDD" id="cd04449">
    <property type="entry name" value="DEP_DEPDC5-like"/>
    <property type="match status" value="1"/>
</dbReference>
<dbReference type="GO" id="GO:1904262">
    <property type="term" value="P:negative regulation of TORC1 signaling"/>
    <property type="evidence" value="ECO:0007669"/>
    <property type="project" value="TreeGrafter"/>
</dbReference>
<feature type="compositionally biased region" description="Basic and acidic residues" evidence="7">
    <location>
        <begin position="76"/>
        <end position="92"/>
    </location>
</feature>
<sequence length="1895" mass="210494">MSGSSIIVTLWIHESQSSAGSKPEVIFNSDLFHGTASPGDLVELRPWKSHSASHEALTKLKAGYDNASSAFSSDGDGPRKSTKEGDSGADSRHSNYLFIVPEWAPDERTRQSGLQLSVAQHVATKFKLQPRSTVKLTLVDKTLHEASHVEISFRDQYLARSDMWRLAANELAGNCVYTSRRIVFVGSIKGLIQGIWIRGQKVQAAYFSSKTRPIFRSSSARFVLFVQMSKEMWHFETEGKGEILFNKMINGFLPELFKRWKRLNAHHLVSIVLFTRIVYDGENKVGLMAAGEESSALTAFGKPLQYRDFFRVVVTHRESEDWTVILHQLKKEFAVFLKDILVQPAKASLDTPIEQPISPGGSNTLPEGIFEESYAIRGEPSTSIQGNILEAINLACNQFSRDHVDRDLVRTGISIIIITPGTGHFEVDYDMLQLTTENLVANGIGIDLVCLSRPPLHSTPLFRYKNPKLSKIADPRSPVTARSRAGTFHDIGRRGTDISFESMGSGARRLSNATIAGKVADAISNGIADDSHHFHHYHQHQNQHQNHTPDSTTAAAVAAAAADEYLFAVPHWVDVSFWSNSSERKSRHHRIQAAVRSRASNANGLTGSSKQKKSTNFKPRCKMYELQMMGVMENEVANIGIPYLHESPLYIALEDPPLHDERRITEGSAERKETRTDTSTDDKKRIRAAKGQEKAMQDYMDKYDDYVFRPLAEVLKAQEEAKYRRVFEDQQRIDEIVQEDPNILSTSFRSTASRKSHAPNNGPAYFDRKMKERRPSLESPSEGAELAASADDKESVDPKTVLKPPPPPPKEEPIRPNERGKLVRGFSAGFKPFGTASKTAPSASTSNATHFPILTRGFTPAAVTPRTSLTASTSSLLSNAMFSPDMSTRNNSNISIGQVSLGDSKDSDSKSLNEGIASSVKPSRPIAIRNAASEMKEEPKTPSIMALSPTERRQGIALREGRGSKGQIDALKAASQARLAAPRLDLTQSSGLLSILPTTNTISSILPWLTILNPSNPKKAQINAKNQFRRWQHVFPRPLRVSTMKWKSLCSPAALPLTTEYFPTLEQLANEYSESPYVIAQNDDDDVEEISRNRKELVREMVSQRLSRGFQIVVGAAVQEATVGRVGEPDIFAMNYMGKASSSVYMSMGPHIHQLICDEEYNVEVKRYMRKPIPQRNGKAGLQPIDYNASVRTVHSDTYQPQKVTFKPPPYDYSWNYVDRYIGGYEEDFVEPMKIWRARFVLIPVDLPPGSGRERRQTITGIPQEDLNDEEIRLEGIQKLTQLFQRHRYVPPEERRYQRTKKYKDDNPLEIIFKTANPSVVVAKEVESLPTIGEADTNARRQHLITGSELFERGTMRLQMLAQELQGPRGIRLQDRRWHLRLHYNCFIGSEFVTWMLLNFKDLDTREEAIEYGNDLMKEGLFQHVEKRHAFRDGNFFYQLQSEYVSARPMSRGGWFGGRSSRHHGNLSVDPLDTFPGSFNRGRSNSVIGDGVYYNNSETSIPPNPRQKARVALSKVMKYNIDPNKKSYRPEIINLHYDRVHNPENCYHIRTEWLNVTAKLIEDALTTWAKTANRYGLKLVEAPIDEICTITANDPFRSPMVARLCIPPPSHTALESSTSLGTSVQDPFPYHEAILKKFNFVLDLESAKNFPQDVEVTYSWGTPSYRFTQYIHRTGVVFAQITDTGEFLLLANRMYSQRGTADTNKFDNAGQNDRGLRGGNGGGSGMGAGGGLTGSTFPHAPASSYMTPSAFNPMLTSQQTYVTADIVKGELISFCKDAEKLQALYDEVDAKSVTTVPPTPHVGPMGGSSSGSLGPTIASVGSGGAPGVPGTGFIYGATSPGIREPVSPAMLALGSISGGNASSSSISTLTGNRSSASVFSGDRRSMGQSSGSGDH</sequence>
<protein>
    <recommendedName>
        <fullName evidence="3">Vacuolar membrane-associated protein IML1</fullName>
    </recommendedName>
    <alternativeName>
        <fullName evidence="4">Vacuolar membrane-associated protein iml1</fullName>
    </alternativeName>
</protein>
<dbReference type="Pfam" id="PF12257">
    <property type="entry name" value="IML1"/>
    <property type="match status" value="1"/>
</dbReference>
<dbReference type="GO" id="GO:0005774">
    <property type="term" value="C:vacuolar membrane"/>
    <property type="evidence" value="ECO:0007669"/>
    <property type="project" value="UniProtKB-SubCell"/>
</dbReference>
<dbReference type="InterPro" id="IPR048255">
    <property type="entry name" value="IML1_N"/>
</dbReference>
<keyword evidence="6" id="KW-0472">Membrane</keyword>
<dbReference type="InterPro" id="IPR045838">
    <property type="entry name" value="DEPDC5_CTD"/>
</dbReference>
<dbReference type="InterPro" id="IPR036388">
    <property type="entry name" value="WH-like_DNA-bd_sf"/>
</dbReference>
<name>A0AAD6J4J5_DREDA</name>
<keyword evidence="10" id="KW-1185">Reference proteome</keyword>
<feature type="domain" description="DEP" evidence="8">
    <location>
        <begin position="1367"/>
        <end position="1442"/>
    </location>
</feature>
<feature type="compositionally biased region" description="Basic and acidic residues" evidence="7">
    <location>
        <begin position="809"/>
        <end position="819"/>
    </location>
</feature>
<comment type="subcellular location">
    <subcellularLocation>
        <location evidence="1">Vacuole membrane</location>
        <topology evidence="1">Peripheral membrane protein</topology>
    </subcellularLocation>
</comment>
<dbReference type="Pfam" id="PF19418">
    <property type="entry name" value="DEPDC5_CTD"/>
    <property type="match status" value="1"/>
</dbReference>
<organism evidence="9 10">
    <name type="scientific">Drechslerella dactyloides</name>
    <name type="common">Nematode-trapping fungus</name>
    <name type="synonym">Arthrobotrys dactyloides</name>
    <dbReference type="NCBI Taxonomy" id="74499"/>
    <lineage>
        <taxon>Eukaryota</taxon>
        <taxon>Fungi</taxon>
        <taxon>Dikarya</taxon>
        <taxon>Ascomycota</taxon>
        <taxon>Pezizomycotina</taxon>
        <taxon>Orbiliomycetes</taxon>
        <taxon>Orbiliales</taxon>
        <taxon>Orbiliaceae</taxon>
        <taxon>Drechslerella</taxon>
    </lineage>
</organism>
<feature type="region of interest" description="Disordered" evidence="7">
    <location>
        <begin position="748"/>
        <end position="819"/>
    </location>
</feature>
<feature type="region of interest" description="Disordered" evidence="7">
    <location>
        <begin position="1858"/>
        <end position="1895"/>
    </location>
</feature>
<feature type="compositionally biased region" description="Polar residues" evidence="7">
    <location>
        <begin position="885"/>
        <end position="898"/>
    </location>
</feature>
<dbReference type="Pfam" id="PF00610">
    <property type="entry name" value="DEP"/>
    <property type="match status" value="1"/>
</dbReference>
<keyword evidence="5" id="KW-0926">Vacuole</keyword>
<evidence type="ECO:0000256" key="2">
    <source>
        <dbReference type="ARBA" id="ARBA00005643"/>
    </source>
</evidence>
<evidence type="ECO:0000256" key="3">
    <source>
        <dbReference type="ARBA" id="ARBA00018529"/>
    </source>
</evidence>
<reference evidence="9" key="1">
    <citation type="submission" date="2023-01" db="EMBL/GenBank/DDBJ databases">
        <title>The chitinases involved in constricting ring structure development in the nematode-trapping fungus Drechslerella dactyloides.</title>
        <authorList>
            <person name="Wang R."/>
            <person name="Zhang L."/>
            <person name="Tang P."/>
            <person name="Li S."/>
            <person name="Liang L."/>
        </authorList>
    </citation>
    <scope>NUCLEOTIDE SEQUENCE</scope>
    <source>
        <strain evidence="9">YMF1.00031</strain>
    </source>
</reference>
<dbReference type="GO" id="GO:0005096">
    <property type="term" value="F:GTPase activator activity"/>
    <property type="evidence" value="ECO:0007669"/>
    <property type="project" value="InterPro"/>
</dbReference>
<feature type="compositionally biased region" description="Polar residues" evidence="7">
    <location>
        <begin position="1886"/>
        <end position="1895"/>
    </location>
</feature>
<feature type="compositionally biased region" description="Polar residues" evidence="7">
    <location>
        <begin position="598"/>
        <end position="609"/>
    </location>
</feature>
<dbReference type="EMBL" id="JAQGDS010000003">
    <property type="protein sequence ID" value="KAJ6262006.1"/>
    <property type="molecule type" value="Genomic_DNA"/>
</dbReference>
<feature type="region of interest" description="Disordered" evidence="7">
    <location>
        <begin position="885"/>
        <end position="925"/>
    </location>
</feature>
<dbReference type="InterPro" id="IPR027244">
    <property type="entry name" value="IML1"/>
</dbReference>
<dbReference type="GO" id="GO:0035556">
    <property type="term" value="P:intracellular signal transduction"/>
    <property type="evidence" value="ECO:0007669"/>
    <property type="project" value="InterPro"/>
</dbReference>
<dbReference type="SMART" id="SM00049">
    <property type="entry name" value="DEP"/>
    <property type="match status" value="1"/>
</dbReference>
<evidence type="ECO:0000256" key="4">
    <source>
        <dbReference type="ARBA" id="ARBA00021881"/>
    </source>
</evidence>
<dbReference type="PROSITE" id="PS50186">
    <property type="entry name" value="DEP"/>
    <property type="match status" value="1"/>
</dbReference>
<dbReference type="InterPro" id="IPR057068">
    <property type="entry name" value="IML1_N_fung"/>
</dbReference>
<evidence type="ECO:0000313" key="9">
    <source>
        <dbReference type="EMBL" id="KAJ6262006.1"/>
    </source>
</evidence>
<gene>
    <name evidence="9" type="ORF">Dda_2807</name>
</gene>
<evidence type="ECO:0000256" key="5">
    <source>
        <dbReference type="ARBA" id="ARBA00022554"/>
    </source>
</evidence>
<evidence type="ECO:0000259" key="8">
    <source>
        <dbReference type="PROSITE" id="PS50186"/>
    </source>
</evidence>
<feature type="compositionally biased region" description="Basic and acidic residues" evidence="7">
    <location>
        <begin position="766"/>
        <end position="776"/>
    </location>
</feature>
<dbReference type="GO" id="GO:0010508">
    <property type="term" value="P:positive regulation of autophagy"/>
    <property type="evidence" value="ECO:0007669"/>
    <property type="project" value="TreeGrafter"/>
</dbReference>